<evidence type="ECO:0000313" key="1">
    <source>
        <dbReference type="EMBL" id="MBK5930317.1"/>
    </source>
</evidence>
<organism evidence="1 2">
    <name type="scientific">Halochromatium salexigens</name>
    <name type="common">Chromatium salexigens</name>
    <dbReference type="NCBI Taxonomy" id="49447"/>
    <lineage>
        <taxon>Bacteria</taxon>
        <taxon>Pseudomonadati</taxon>
        <taxon>Pseudomonadota</taxon>
        <taxon>Gammaproteobacteria</taxon>
        <taxon>Chromatiales</taxon>
        <taxon>Chromatiaceae</taxon>
        <taxon>Halochromatium</taxon>
    </lineage>
</organism>
<accession>A0AAJ0XG35</accession>
<dbReference type="Proteomes" id="UP001296967">
    <property type="component" value="Unassembled WGS sequence"/>
</dbReference>
<name>A0AAJ0XG35_HALSE</name>
<dbReference type="EMBL" id="NHSF01000051">
    <property type="protein sequence ID" value="MBK5930317.1"/>
    <property type="molecule type" value="Genomic_DNA"/>
</dbReference>
<proteinExistence type="predicted"/>
<reference evidence="1" key="1">
    <citation type="submission" date="2017-05" db="EMBL/GenBank/DDBJ databases">
        <authorList>
            <person name="Imhoff J.F."/>
            <person name="Rahn T."/>
            <person name="Kuenzel S."/>
            <person name="Neulinger S.C."/>
        </authorList>
    </citation>
    <scope>NUCLEOTIDE SEQUENCE</scope>
    <source>
        <strain evidence="1">DSM 4395</strain>
    </source>
</reference>
<keyword evidence="2" id="KW-1185">Reference proteome</keyword>
<protein>
    <submittedName>
        <fullName evidence="1">Uncharacterized protein</fullName>
    </submittedName>
</protein>
<comment type="caution">
    <text evidence="1">The sequence shown here is derived from an EMBL/GenBank/DDBJ whole genome shotgun (WGS) entry which is preliminary data.</text>
</comment>
<gene>
    <name evidence="1" type="ORF">CCR82_07220</name>
</gene>
<evidence type="ECO:0000313" key="2">
    <source>
        <dbReference type="Proteomes" id="UP001296967"/>
    </source>
</evidence>
<sequence length="221" mass="23798">MGCETQPIVGFGPVLELEQLQALVADSDWEAIVAADIDCGEPSDTCAEVHAIRADACLRLAIQLPVDASATRGRTRQLLDAAESGYRQALLLHHSSASPSMASYHGGLLLTLSERRNRLDASVRERTLDRENQKLLAAANQARAQVPDSALGFIYTASALLYHALLKESGGNRCQGLGQAEAMLKQTPAPPAELMNDHQRLQTLIEQELRKSHCAQAPGPA</sequence>
<reference evidence="1" key="2">
    <citation type="journal article" date="2020" name="Microorganisms">
        <title>Osmotic Adaptation and Compatible Solute Biosynthesis of Phototrophic Bacteria as Revealed from Genome Analyses.</title>
        <authorList>
            <person name="Imhoff J.F."/>
            <person name="Rahn T."/>
            <person name="Kunzel S."/>
            <person name="Keller A."/>
            <person name="Neulinger S.C."/>
        </authorList>
    </citation>
    <scope>NUCLEOTIDE SEQUENCE</scope>
    <source>
        <strain evidence="1">DSM 4395</strain>
    </source>
</reference>
<dbReference type="AlphaFoldDB" id="A0AAJ0XG35"/>